<feature type="non-terminal residue" evidence="1">
    <location>
        <position position="88"/>
    </location>
</feature>
<gene>
    <name evidence="1" type="ORF">HKB16_05070</name>
</gene>
<dbReference type="Proteomes" id="UP000518904">
    <property type="component" value="Unassembled WGS sequence"/>
</dbReference>
<evidence type="ECO:0000313" key="2">
    <source>
        <dbReference type="Proteomes" id="UP000518904"/>
    </source>
</evidence>
<protein>
    <submittedName>
        <fullName evidence="1">Sensor domain-containing phosphodiesterase</fullName>
    </submittedName>
</protein>
<evidence type="ECO:0000313" key="1">
    <source>
        <dbReference type="EMBL" id="NMU82249.1"/>
    </source>
</evidence>
<dbReference type="AlphaFoldDB" id="A0A7Y0SF16"/>
<sequence>GHSTRNVIREGEIFTSGCLVSVIEFEQTTLTSAVQTYSYSPDIDGGELKRSLLMQHNSQVILSFAVQIERRDYPLFQTFASEEVVISG</sequence>
<reference evidence="1 2" key="1">
    <citation type="submission" date="2020-04" db="EMBL/GenBank/DDBJ databases">
        <title>Whole-genome sequencing of Vibrio spp. from China reveals different genetic environments of blaCTX-M-14 among diverse lineages.</title>
        <authorList>
            <person name="Zheng Z."/>
            <person name="Ye L."/>
            <person name="Chen S."/>
        </authorList>
    </citation>
    <scope>NUCLEOTIDE SEQUENCE [LARGE SCALE GENOMIC DNA]</scope>
    <source>
        <strain evidence="1 2">Vb0551</strain>
    </source>
</reference>
<organism evidence="1 2">
    <name type="scientific">Vibrio parahaemolyticus</name>
    <dbReference type="NCBI Taxonomy" id="670"/>
    <lineage>
        <taxon>Bacteria</taxon>
        <taxon>Pseudomonadati</taxon>
        <taxon>Pseudomonadota</taxon>
        <taxon>Gammaproteobacteria</taxon>
        <taxon>Vibrionales</taxon>
        <taxon>Vibrionaceae</taxon>
        <taxon>Vibrio</taxon>
    </lineage>
</organism>
<accession>A0A7Y0SF16</accession>
<name>A0A7Y0SF16_VIBPH</name>
<comment type="caution">
    <text evidence="1">The sequence shown here is derived from an EMBL/GenBank/DDBJ whole genome shotgun (WGS) entry which is preliminary data.</text>
</comment>
<feature type="non-terminal residue" evidence="1">
    <location>
        <position position="1"/>
    </location>
</feature>
<dbReference type="EMBL" id="JABCLB010000582">
    <property type="protein sequence ID" value="NMU82249.1"/>
    <property type="molecule type" value="Genomic_DNA"/>
</dbReference>
<proteinExistence type="predicted"/>